<dbReference type="InterPro" id="IPR022409">
    <property type="entry name" value="PKD/Chitinase_dom"/>
</dbReference>
<dbReference type="Gene3D" id="2.60.40.10">
    <property type="entry name" value="Immunoglobulins"/>
    <property type="match status" value="3"/>
</dbReference>
<dbReference type="GO" id="GO:0031410">
    <property type="term" value="C:cytoplasmic vesicle"/>
    <property type="evidence" value="ECO:0007669"/>
    <property type="project" value="TreeGrafter"/>
</dbReference>
<dbReference type="InterPro" id="IPR025584">
    <property type="entry name" value="Cthe_2159"/>
</dbReference>
<dbReference type="Proteomes" id="UP000265938">
    <property type="component" value="Unassembled WGS sequence"/>
</dbReference>
<dbReference type="Pfam" id="PF22352">
    <property type="entry name" value="K319L-like_PKD"/>
    <property type="match status" value="3"/>
</dbReference>
<feature type="domain" description="PKD" evidence="3">
    <location>
        <begin position="34"/>
        <end position="128"/>
    </location>
</feature>
<dbReference type="SMART" id="SM00089">
    <property type="entry name" value="PKD"/>
    <property type="match status" value="3"/>
</dbReference>
<dbReference type="PROSITE" id="PS51257">
    <property type="entry name" value="PROKAR_LIPOPROTEIN"/>
    <property type="match status" value="1"/>
</dbReference>
<dbReference type="CDD" id="cd00146">
    <property type="entry name" value="PKD"/>
    <property type="match status" value="1"/>
</dbReference>
<gene>
    <name evidence="4" type="ORF">D4741_17730</name>
</gene>
<sequence length="816" mass="83426">MAHVVKCLLLSSIMLSLVACGDSGSDNQETVNSAPIAIAGVDQSVEAGTVVTLDGSSSSDEDGDTLTYQWSFVSVPSGSSASLANATSVSATFTTDVAGSYQVQLVVSDGEETSSADTVTITASTTSVENTAPEADAGTDQTVETGTLVTLNGASSSDDDDDTLTYQWSFVSMPSGSEAALSNATSVSATFTADSDGDYEIQLIVNDGAESSSADTVTITASSTAATNTAPIAEAGDSQSVETGVEVALDGSSSSDEDGDTLTYQWSLLSTPPDSEAELTNASTVSPSFTTDLDGVYTIQLIVNDGSQNSTADTVAITATTSTSSADTITILDYNPSGAAEGDTDNTGEDEDDLVENASFDGTVIISYADTSVSVTNPFEDNGVEISVDGADVTVVATISGVAYDVAGSSTEGSLKIYSDNKFKLGLSDLELVSSDGPAINIQSKKTVFVILEGESSLIDGTTYSDIPDDEDAKATFFSEGQLIFSGSGELTLTANYKHGIVSDDYIRVRDGTIIVTDAVKDAIHTNDYFIADGGSFTLAAQSDGIDASEGYIIINDGVFNIDALDDGIAASYDISEEDEPDESITPNVTINGGTFTITTSEGEGIEAKSEITINDGQFEINAYDDAINAGDMIYINGGQIYAYSSSNDSVDSNGEITITGGVLIAIGSSAPEAGIDADSNTIKFTGGTILGLGGTTSLPSSTESTQNSIVLDGVAKDSILHIHSESQDEALTFLVPKQVATILYSSAKLSLSESYDIYVGGSVSDGESFNGLYTSGEFSLDGASLSESFTLTDVVTQLGGQTGPGGGGGRGGPGG</sequence>
<evidence type="ECO:0000256" key="1">
    <source>
        <dbReference type="SAM" id="MobiDB-lite"/>
    </source>
</evidence>
<dbReference type="PANTHER" id="PTHR46182:SF2">
    <property type="entry name" value="FI19480P1"/>
    <property type="match status" value="1"/>
</dbReference>
<accession>A0A3A3EFH3</accession>
<evidence type="ECO:0000256" key="2">
    <source>
        <dbReference type="SAM" id="SignalP"/>
    </source>
</evidence>
<feature type="signal peptide" evidence="2">
    <location>
        <begin position="1"/>
        <end position="21"/>
    </location>
</feature>
<dbReference type="RefSeq" id="WP_119853887.1">
    <property type="nucleotide sequence ID" value="NZ_QYSE01000005.1"/>
</dbReference>
<comment type="caution">
    <text evidence="4">The sequence shown here is derived from an EMBL/GenBank/DDBJ whole genome shotgun (WGS) entry which is preliminary data.</text>
</comment>
<evidence type="ECO:0000259" key="3">
    <source>
        <dbReference type="PROSITE" id="PS50093"/>
    </source>
</evidence>
<feature type="chain" id="PRO_5017263424" evidence="2">
    <location>
        <begin position="22"/>
        <end position="816"/>
    </location>
</feature>
<dbReference type="InterPro" id="IPR000601">
    <property type="entry name" value="PKD_dom"/>
</dbReference>
<keyword evidence="2" id="KW-0732">Signal</keyword>
<name>A0A3A3EFH3_9GAMM</name>
<dbReference type="EMBL" id="QYSE01000005">
    <property type="protein sequence ID" value="RJF33785.1"/>
    <property type="molecule type" value="Genomic_DNA"/>
</dbReference>
<evidence type="ECO:0000313" key="4">
    <source>
        <dbReference type="EMBL" id="RJF33785.1"/>
    </source>
</evidence>
<evidence type="ECO:0000313" key="5">
    <source>
        <dbReference type="Proteomes" id="UP000265938"/>
    </source>
</evidence>
<dbReference type="InterPro" id="IPR035986">
    <property type="entry name" value="PKD_dom_sf"/>
</dbReference>
<dbReference type="PANTHER" id="PTHR46182">
    <property type="entry name" value="FI19480P1"/>
    <property type="match status" value="1"/>
</dbReference>
<organism evidence="4 5">
    <name type="scientific">Pseudoalteromonas gelatinilytica</name>
    <dbReference type="NCBI Taxonomy" id="1703256"/>
    <lineage>
        <taxon>Bacteria</taxon>
        <taxon>Pseudomonadati</taxon>
        <taxon>Pseudomonadota</taxon>
        <taxon>Gammaproteobacteria</taxon>
        <taxon>Alteromonadales</taxon>
        <taxon>Pseudoalteromonadaceae</taxon>
        <taxon>Pseudoalteromonas</taxon>
    </lineage>
</organism>
<feature type="region of interest" description="Disordered" evidence="1">
    <location>
        <begin position="234"/>
        <end position="260"/>
    </location>
</feature>
<reference evidence="4 5" key="1">
    <citation type="submission" date="2018-09" db="EMBL/GenBank/DDBJ databases">
        <title>Identification of marine bacteria producing industrial enzymes.</title>
        <authorList>
            <person name="Cheng T.H."/>
            <person name="Saidin J."/>
            <person name="Muhd D.D."/>
            <person name="Isa M.N.M."/>
            <person name="Bakar M.F.A."/>
            <person name="Ismail N."/>
        </authorList>
    </citation>
    <scope>NUCLEOTIDE SEQUENCE [LARGE SCALE GENOMIC DNA]</scope>
    <source>
        <strain evidence="4 5">MNAD 1.6</strain>
    </source>
</reference>
<dbReference type="AlphaFoldDB" id="A0A3A3EFH3"/>
<dbReference type="Pfam" id="PF14262">
    <property type="entry name" value="Cthe_2159"/>
    <property type="match status" value="1"/>
</dbReference>
<dbReference type="PROSITE" id="PS50093">
    <property type="entry name" value="PKD"/>
    <property type="match status" value="1"/>
</dbReference>
<dbReference type="SUPFAM" id="SSF49299">
    <property type="entry name" value="PKD domain"/>
    <property type="match status" value="3"/>
</dbReference>
<dbReference type="InterPro" id="IPR029865">
    <property type="entry name" value="KIAA0319-like"/>
</dbReference>
<proteinExistence type="predicted"/>
<protein>
    <submittedName>
        <fullName evidence="4">Carbohydrate-binding domain-containing protein</fullName>
    </submittedName>
</protein>
<dbReference type="GO" id="GO:0016020">
    <property type="term" value="C:membrane"/>
    <property type="evidence" value="ECO:0007669"/>
    <property type="project" value="TreeGrafter"/>
</dbReference>
<dbReference type="InterPro" id="IPR013783">
    <property type="entry name" value="Ig-like_fold"/>
</dbReference>